<dbReference type="InterPro" id="IPR050312">
    <property type="entry name" value="IolE/XylAMocC-like"/>
</dbReference>
<reference evidence="2 3" key="1">
    <citation type="submission" date="2021-03" db="EMBL/GenBank/DDBJ databases">
        <title>Paenibacillus artemisicola MWE-103 whole genome sequence.</title>
        <authorList>
            <person name="Ham Y.J."/>
        </authorList>
    </citation>
    <scope>NUCLEOTIDE SEQUENCE [LARGE SCALE GENOMIC DNA]</scope>
    <source>
        <strain evidence="2 3">MWE-103</strain>
    </source>
</reference>
<dbReference type="EMBL" id="JAGGDJ010000005">
    <property type="protein sequence ID" value="MBO7744793.1"/>
    <property type="molecule type" value="Genomic_DNA"/>
</dbReference>
<proteinExistence type="predicted"/>
<protein>
    <submittedName>
        <fullName evidence="2">Sugar phosphate isomerase/epimerase</fullName>
    </submittedName>
</protein>
<dbReference type="PANTHER" id="PTHR12110:SF41">
    <property type="entry name" value="INOSOSE DEHYDRATASE"/>
    <property type="match status" value="1"/>
</dbReference>
<evidence type="ECO:0000313" key="3">
    <source>
        <dbReference type="Proteomes" id="UP000670947"/>
    </source>
</evidence>
<keyword evidence="3" id="KW-1185">Reference proteome</keyword>
<evidence type="ECO:0000313" key="2">
    <source>
        <dbReference type="EMBL" id="MBO7744793.1"/>
    </source>
</evidence>
<organism evidence="2 3">
    <name type="scientific">Paenibacillus artemisiicola</name>
    <dbReference type="NCBI Taxonomy" id="1172618"/>
    <lineage>
        <taxon>Bacteria</taxon>
        <taxon>Bacillati</taxon>
        <taxon>Bacillota</taxon>
        <taxon>Bacilli</taxon>
        <taxon>Bacillales</taxon>
        <taxon>Paenibacillaceae</taxon>
        <taxon>Paenibacillus</taxon>
    </lineage>
</organism>
<dbReference type="InterPro" id="IPR036237">
    <property type="entry name" value="Xyl_isomerase-like_sf"/>
</dbReference>
<dbReference type="RefSeq" id="WP_208847719.1">
    <property type="nucleotide sequence ID" value="NZ_JAGGDJ010000005.1"/>
</dbReference>
<feature type="domain" description="Xylose isomerase-like TIM barrel" evidence="1">
    <location>
        <begin position="24"/>
        <end position="228"/>
    </location>
</feature>
<dbReference type="InterPro" id="IPR013022">
    <property type="entry name" value="Xyl_isomerase-like_TIM-brl"/>
</dbReference>
<dbReference type="Gene3D" id="3.20.20.150">
    <property type="entry name" value="Divalent-metal-dependent TIM barrel enzymes"/>
    <property type="match status" value="1"/>
</dbReference>
<dbReference type="Proteomes" id="UP000670947">
    <property type="component" value="Unassembled WGS sequence"/>
</dbReference>
<name>A0ABS3W936_9BACL</name>
<accession>A0ABS3W936</accession>
<keyword evidence="2" id="KW-0413">Isomerase</keyword>
<sequence>MILGAQLYTVRTFIQTETDIRRTLQKVAAMGYTAIQASAMGPIAPEALRAICDELSLTVALTHTSPDRIIRDTEAVIREHDVLGCEYIGIGSMPDKYRTPDWYGHFAADFREAAGRIAKAGKKFMYHNHNFEFRKVGGKRLIERLLEDFSPAEMGITLDTYWVQAAGADVCEWIGILKDRLDCVHLKDMDVRGMDPVMAPVMEGNMNFRAILDALERAGSTKYLLVEQDTCEGSPFDCLRTSYANLAALGYK</sequence>
<dbReference type="PANTHER" id="PTHR12110">
    <property type="entry name" value="HYDROXYPYRUVATE ISOMERASE"/>
    <property type="match status" value="1"/>
</dbReference>
<dbReference type="GO" id="GO:0016853">
    <property type="term" value="F:isomerase activity"/>
    <property type="evidence" value="ECO:0007669"/>
    <property type="project" value="UniProtKB-KW"/>
</dbReference>
<gene>
    <name evidence="2" type="ORF">I8J29_11335</name>
</gene>
<comment type="caution">
    <text evidence="2">The sequence shown here is derived from an EMBL/GenBank/DDBJ whole genome shotgun (WGS) entry which is preliminary data.</text>
</comment>
<dbReference type="SUPFAM" id="SSF51658">
    <property type="entry name" value="Xylose isomerase-like"/>
    <property type="match status" value="1"/>
</dbReference>
<evidence type="ECO:0000259" key="1">
    <source>
        <dbReference type="Pfam" id="PF01261"/>
    </source>
</evidence>
<dbReference type="Pfam" id="PF01261">
    <property type="entry name" value="AP_endonuc_2"/>
    <property type="match status" value="1"/>
</dbReference>